<reference evidence="2 3" key="1">
    <citation type="submission" date="2023-07" db="EMBL/GenBank/DDBJ databases">
        <title>Sequencing the genomes of 1000 actinobacteria strains.</title>
        <authorList>
            <person name="Klenk H.-P."/>
        </authorList>
    </citation>
    <scope>NUCLEOTIDE SEQUENCE [LARGE SCALE GENOMIC DNA]</scope>
    <source>
        <strain evidence="2 3">DSM 44388</strain>
    </source>
</reference>
<dbReference type="RefSeq" id="WP_307248321.1">
    <property type="nucleotide sequence ID" value="NZ_JAUSQZ010000001.1"/>
</dbReference>
<dbReference type="EC" id="3.1.2.-" evidence="2"/>
<evidence type="ECO:0000313" key="2">
    <source>
        <dbReference type="EMBL" id="MDP9829796.1"/>
    </source>
</evidence>
<evidence type="ECO:0000313" key="3">
    <source>
        <dbReference type="Proteomes" id="UP001235712"/>
    </source>
</evidence>
<dbReference type="InterPro" id="IPR029069">
    <property type="entry name" value="HotDog_dom_sf"/>
</dbReference>
<feature type="domain" description="Thioesterase" evidence="1">
    <location>
        <begin position="24"/>
        <end position="99"/>
    </location>
</feature>
<dbReference type="InterPro" id="IPR006683">
    <property type="entry name" value="Thioestr_dom"/>
</dbReference>
<protein>
    <submittedName>
        <fullName evidence="2">Acyl-CoA thioester hydrolase</fullName>
        <ecNumber evidence="2">3.1.2.-</ecNumber>
    </submittedName>
</protein>
<comment type="caution">
    <text evidence="2">The sequence shown here is derived from an EMBL/GenBank/DDBJ whole genome shotgun (WGS) entry which is preliminary data.</text>
</comment>
<dbReference type="Pfam" id="PF03061">
    <property type="entry name" value="4HBT"/>
    <property type="match status" value="1"/>
</dbReference>
<accession>A0ABT9PAS5</accession>
<dbReference type="CDD" id="cd00586">
    <property type="entry name" value="4HBT"/>
    <property type="match status" value="1"/>
</dbReference>
<dbReference type="GO" id="GO:0016787">
    <property type="term" value="F:hydrolase activity"/>
    <property type="evidence" value="ECO:0007669"/>
    <property type="project" value="UniProtKB-KW"/>
</dbReference>
<dbReference type="Proteomes" id="UP001235712">
    <property type="component" value="Unassembled WGS sequence"/>
</dbReference>
<sequence>MDDERDVGVRVTARIAWVDTDASGHHHNSVILRLVEGAEAELIRELGLDGYWPAAPRVRQEVDYESPLWFDQEVTTSLWVERLGRSSLSYRFEVWGEGPARLRAAAGRVIVAHVPGRGAGARPWPPAWAAKLLPPRGE</sequence>
<dbReference type="SUPFAM" id="SSF54637">
    <property type="entry name" value="Thioesterase/thiol ester dehydrase-isomerase"/>
    <property type="match status" value="1"/>
</dbReference>
<organism evidence="2 3">
    <name type="scientific">Kineosporia succinea</name>
    <dbReference type="NCBI Taxonomy" id="84632"/>
    <lineage>
        <taxon>Bacteria</taxon>
        <taxon>Bacillati</taxon>
        <taxon>Actinomycetota</taxon>
        <taxon>Actinomycetes</taxon>
        <taxon>Kineosporiales</taxon>
        <taxon>Kineosporiaceae</taxon>
        <taxon>Kineosporia</taxon>
    </lineage>
</organism>
<keyword evidence="2" id="KW-0378">Hydrolase</keyword>
<keyword evidence="3" id="KW-1185">Reference proteome</keyword>
<evidence type="ECO:0000259" key="1">
    <source>
        <dbReference type="Pfam" id="PF03061"/>
    </source>
</evidence>
<proteinExistence type="predicted"/>
<dbReference type="EMBL" id="JAUSQZ010000001">
    <property type="protein sequence ID" value="MDP9829796.1"/>
    <property type="molecule type" value="Genomic_DNA"/>
</dbReference>
<gene>
    <name evidence="2" type="ORF">J2S57_005545</name>
</gene>
<dbReference type="Gene3D" id="3.10.129.10">
    <property type="entry name" value="Hotdog Thioesterase"/>
    <property type="match status" value="1"/>
</dbReference>
<name>A0ABT9PAS5_9ACTN</name>